<comment type="cofactor">
    <cofactor evidence="1">
        <name>Mn(2+)</name>
        <dbReference type="ChEBI" id="CHEBI:29035"/>
    </cofactor>
</comment>
<keyword evidence="12" id="KW-1185">Reference proteome</keyword>
<dbReference type="AlphaFoldDB" id="A0A7J8AQA5"/>
<comment type="catalytic activity">
    <reaction evidence="9">
        <text>O-phospho-L-threonyl-[protein] + H2O = L-threonyl-[protein] + phosphate</text>
        <dbReference type="Rhea" id="RHEA:47004"/>
        <dbReference type="Rhea" id="RHEA-COMP:11060"/>
        <dbReference type="Rhea" id="RHEA-COMP:11605"/>
        <dbReference type="ChEBI" id="CHEBI:15377"/>
        <dbReference type="ChEBI" id="CHEBI:30013"/>
        <dbReference type="ChEBI" id="CHEBI:43474"/>
        <dbReference type="ChEBI" id="CHEBI:61977"/>
        <dbReference type="EC" id="3.1.3.16"/>
    </reaction>
</comment>
<evidence type="ECO:0000256" key="7">
    <source>
        <dbReference type="ARBA" id="ARBA00022912"/>
    </source>
</evidence>
<protein>
    <recommendedName>
        <fullName evidence="3">protein-serine/threonine phosphatase</fullName>
        <ecNumber evidence="3">3.1.3.16</ecNumber>
    </recommendedName>
</protein>
<keyword evidence="8" id="KW-0464">Manganese</keyword>
<comment type="caution">
    <text evidence="11">The sequence shown here is derived from an EMBL/GenBank/DDBJ whole genome shotgun (WGS) entry which is preliminary data.</text>
</comment>
<dbReference type="GO" id="GO:0000287">
    <property type="term" value="F:magnesium ion binding"/>
    <property type="evidence" value="ECO:0007669"/>
    <property type="project" value="InterPro"/>
</dbReference>
<dbReference type="FunFam" id="1.10.10.430:FF:000002">
    <property type="entry name" value="Protein phosphatase, Mg2+/Mn2+ dependent 1A"/>
    <property type="match status" value="1"/>
</dbReference>
<evidence type="ECO:0000256" key="8">
    <source>
        <dbReference type="ARBA" id="ARBA00023211"/>
    </source>
</evidence>
<dbReference type="Pfam" id="PF07830">
    <property type="entry name" value="PP2C_C"/>
    <property type="match status" value="1"/>
</dbReference>
<evidence type="ECO:0000313" key="12">
    <source>
        <dbReference type="Proteomes" id="UP000527355"/>
    </source>
</evidence>
<reference evidence="11 12" key="1">
    <citation type="journal article" date="2020" name="Nature">
        <title>Six reference-quality genomes reveal evolution of bat adaptations.</title>
        <authorList>
            <person name="Jebb D."/>
            <person name="Huang Z."/>
            <person name="Pippel M."/>
            <person name="Hughes G.M."/>
            <person name="Lavrichenko K."/>
            <person name="Devanna P."/>
            <person name="Winkler S."/>
            <person name="Jermiin L.S."/>
            <person name="Skirmuntt E.C."/>
            <person name="Katzourakis A."/>
            <person name="Burkitt-Gray L."/>
            <person name="Ray D.A."/>
            <person name="Sullivan K.A.M."/>
            <person name="Roscito J.G."/>
            <person name="Kirilenko B.M."/>
            <person name="Davalos L.M."/>
            <person name="Corthals A.P."/>
            <person name="Power M.L."/>
            <person name="Jones G."/>
            <person name="Ransome R.D."/>
            <person name="Dechmann D.K.N."/>
            <person name="Locatelli A.G."/>
            <person name="Puechmaille S.J."/>
            <person name="Fedrigo O."/>
            <person name="Jarvis E.D."/>
            <person name="Hiller M."/>
            <person name="Vernes S.C."/>
            <person name="Myers E.W."/>
            <person name="Teeling E.C."/>
        </authorList>
    </citation>
    <scope>NUCLEOTIDE SEQUENCE [LARGE SCALE GENOMIC DNA]</scope>
    <source>
        <strain evidence="11">MMyoMyo1</strain>
        <tissue evidence="11">Flight muscle</tissue>
    </source>
</reference>
<dbReference type="EC" id="3.1.3.16" evidence="3"/>
<dbReference type="SUPFAM" id="SSF81601">
    <property type="entry name" value="Protein serine/threonine phosphatase 2C, C-terminal domain"/>
    <property type="match status" value="1"/>
</dbReference>
<dbReference type="GO" id="GO:0030145">
    <property type="term" value="F:manganese ion binding"/>
    <property type="evidence" value="ECO:0007669"/>
    <property type="project" value="InterPro"/>
</dbReference>
<evidence type="ECO:0000256" key="6">
    <source>
        <dbReference type="ARBA" id="ARBA00022842"/>
    </source>
</evidence>
<keyword evidence="6" id="KW-0460">Magnesium</keyword>
<dbReference type="VEuPathDB" id="HostDB:GeneID_118656171"/>
<feature type="domain" description="Protein serine/threonine phosphatase 2C C-terminal" evidence="10">
    <location>
        <begin position="2"/>
        <end position="80"/>
    </location>
</feature>
<evidence type="ECO:0000256" key="4">
    <source>
        <dbReference type="ARBA" id="ARBA00022723"/>
    </source>
</evidence>
<dbReference type="EMBL" id="JABWUV010000001">
    <property type="protein sequence ID" value="KAF6388406.1"/>
    <property type="molecule type" value="Genomic_DNA"/>
</dbReference>
<sequence length="99" mass="11084">MSVILICFPNAPKVLPEAVKKEAELDKYLESRVEEIIKKQGEGVPDLVHVMRTLASENIPSLPPGGELASKRNIIEAVYNRLNPYKNDDTDSTSTDDMW</sequence>
<accession>A0A7J8AQA5</accession>
<evidence type="ECO:0000256" key="2">
    <source>
        <dbReference type="ARBA" id="ARBA00006702"/>
    </source>
</evidence>
<dbReference type="InterPro" id="IPR012911">
    <property type="entry name" value="PP2C_C"/>
</dbReference>
<evidence type="ECO:0000313" key="11">
    <source>
        <dbReference type="EMBL" id="KAF6388406.1"/>
    </source>
</evidence>
<keyword evidence="5" id="KW-0378">Hydrolase</keyword>
<comment type="similarity">
    <text evidence="2">Belongs to the PP2C family.</text>
</comment>
<evidence type="ECO:0000259" key="10">
    <source>
        <dbReference type="Pfam" id="PF07830"/>
    </source>
</evidence>
<organism evidence="11 12">
    <name type="scientific">Myotis myotis</name>
    <name type="common">Greater mouse-eared bat</name>
    <name type="synonym">Vespertilio myotis</name>
    <dbReference type="NCBI Taxonomy" id="51298"/>
    <lineage>
        <taxon>Eukaryota</taxon>
        <taxon>Metazoa</taxon>
        <taxon>Chordata</taxon>
        <taxon>Craniata</taxon>
        <taxon>Vertebrata</taxon>
        <taxon>Euteleostomi</taxon>
        <taxon>Mammalia</taxon>
        <taxon>Eutheria</taxon>
        <taxon>Laurasiatheria</taxon>
        <taxon>Chiroptera</taxon>
        <taxon>Yangochiroptera</taxon>
        <taxon>Vespertilionidae</taxon>
        <taxon>Myotis</taxon>
    </lineage>
</organism>
<dbReference type="InterPro" id="IPR036580">
    <property type="entry name" value="PP2C_C_sf"/>
</dbReference>
<keyword evidence="7" id="KW-0904">Protein phosphatase</keyword>
<evidence type="ECO:0000256" key="1">
    <source>
        <dbReference type="ARBA" id="ARBA00001936"/>
    </source>
</evidence>
<name>A0A7J8AQA5_MYOMY</name>
<dbReference type="Gene3D" id="1.10.10.430">
    <property type="entry name" value="Phosphatase 2C, C-terminal domain suprefamily"/>
    <property type="match status" value="1"/>
</dbReference>
<proteinExistence type="inferred from homology"/>
<evidence type="ECO:0000256" key="9">
    <source>
        <dbReference type="ARBA" id="ARBA00048336"/>
    </source>
</evidence>
<keyword evidence="4" id="KW-0479">Metal-binding</keyword>
<dbReference type="Proteomes" id="UP000527355">
    <property type="component" value="Unassembled WGS sequence"/>
</dbReference>
<dbReference type="GO" id="GO:0004722">
    <property type="term" value="F:protein serine/threonine phosphatase activity"/>
    <property type="evidence" value="ECO:0007669"/>
    <property type="project" value="UniProtKB-EC"/>
</dbReference>
<evidence type="ECO:0000256" key="5">
    <source>
        <dbReference type="ARBA" id="ARBA00022801"/>
    </source>
</evidence>
<evidence type="ECO:0000256" key="3">
    <source>
        <dbReference type="ARBA" id="ARBA00013081"/>
    </source>
</evidence>
<gene>
    <name evidence="11" type="ORF">mMyoMyo1_015609</name>
</gene>